<dbReference type="Proteomes" id="UP000480854">
    <property type="component" value="Unassembled WGS sequence"/>
</dbReference>
<dbReference type="AlphaFoldDB" id="A0A9W7NNN1"/>
<sequence>MHELMGMVKLFALEFAPSGWLPCDGRKLDVKTYEALFQVLGTTYGGDGKDNFALPDLRSKQPGPSARYCIFADTGGSTEWAAR</sequence>
<protein>
    <submittedName>
        <fullName evidence="2">Tail fiber protein</fullName>
    </submittedName>
</protein>
<name>A0A9W7NNN1_9PROT</name>
<feature type="domain" description="Phage tail collar" evidence="1">
    <location>
        <begin position="6"/>
        <end position="60"/>
    </location>
</feature>
<dbReference type="OrthoDB" id="7284755at2"/>
<reference evidence="2 3" key="1">
    <citation type="submission" date="2018-07" db="EMBL/GenBank/DDBJ databases">
        <title>Genome sequence of Azospirillum sp. ATCC 49961.</title>
        <authorList>
            <person name="Sant'Anna F.H."/>
            <person name="Baldani J.I."/>
            <person name="Zilli J.E."/>
            <person name="Reis V.M."/>
            <person name="Hartmann A."/>
            <person name="Cruz L."/>
            <person name="de Souza E.M."/>
            <person name="de Oliveira Pedrosa F."/>
            <person name="Passaglia L.M.P."/>
        </authorList>
    </citation>
    <scope>NUCLEOTIDE SEQUENCE [LARGE SCALE GENOMIC DNA]</scope>
    <source>
        <strain evidence="2 3">ATCC 49961</strain>
    </source>
</reference>
<gene>
    <name evidence="2" type="ORF">DS843_00270</name>
</gene>
<proteinExistence type="predicted"/>
<dbReference type="EMBL" id="QOKW01000001">
    <property type="protein sequence ID" value="KAA0683919.1"/>
    <property type="molecule type" value="Genomic_DNA"/>
</dbReference>
<evidence type="ECO:0000259" key="1">
    <source>
        <dbReference type="Pfam" id="PF07484"/>
    </source>
</evidence>
<dbReference type="InterPro" id="IPR011083">
    <property type="entry name" value="Phage_tail_collar_dom"/>
</dbReference>
<organism evidence="2 3">
    <name type="scientific">Roseomonas genomospecies 6</name>
    <dbReference type="NCBI Taxonomy" id="214106"/>
    <lineage>
        <taxon>Bacteria</taxon>
        <taxon>Pseudomonadati</taxon>
        <taxon>Pseudomonadota</taxon>
        <taxon>Alphaproteobacteria</taxon>
        <taxon>Acetobacterales</taxon>
        <taxon>Roseomonadaceae</taxon>
        <taxon>Roseomonas</taxon>
    </lineage>
</organism>
<dbReference type="InterPro" id="IPR037053">
    <property type="entry name" value="Phage_tail_collar_dom_sf"/>
</dbReference>
<keyword evidence="3" id="KW-1185">Reference proteome</keyword>
<evidence type="ECO:0000313" key="2">
    <source>
        <dbReference type="EMBL" id="KAA0683919.1"/>
    </source>
</evidence>
<dbReference type="Pfam" id="PF07484">
    <property type="entry name" value="Collar"/>
    <property type="match status" value="1"/>
</dbReference>
<accession>A0A9W7NNN1</accession>
<dbReference type="SUPFAM" id="SSF88874">
    <property type="entry name" value="Receptor-binding domain of short tail fibre protein gp12"/>
    <property type="match status" value="1"/>
</dbReference>
<evidence type="ECO:0000313" key="3">
    <source>
        <dbReference type="Proteomes" id="UP000480854"/>
    </source>
</evidence>
<comment type="caution">
    <text evidence="2">The sequence shown here is derived from an EMBL/GenBank/DDBJ whole genome shotgun (WGS) entry which is preliminary data.</text>
</comment>
<dbReference type="Gene3D" id="3.90.1340.10">
    <property type="entry name" value="Phage tail collar domain"/>
    <property type="match status" value="1"/>
</dbReference>